<organism evidence="1 2">
    <name type="scientific">Dyadobacter psychrophilus</name>
    <dbReference type="NCBI Taxonomy" id="651661"/>
    <lineage>
        <taxon>Bacteria</taxon>
        <taxon>Pseudomonadati</taxon>
        <taxon>Bacteroidota</taxon>
        <taxon>Cytophagia</taxon>
        <taxon>Cytophagales</taxon>
        <taxon>Spirosomataceae</taxon>
        <taxon>Dyadobacter</taxon>
    </lineage>
</organism>
<evidence type="ECO:0000313" key="2">
    <source>
        <dbReference type="Proteomes" id="UP000190897"/>
    </source>
</evidence>
<dbReference type="EMBL" id="FUZA01000002">
    <property type="protein sequence ID" value="SKB80078.1"/>
    <property type="molecule type" value="Genomic_DNA"/>
</dbReference>
<keyword evidence="2" id="KW-1185">Reference proteome</keyword>
<dbReference type="RefSeq" id="WP_262485862.1">
    <property type="nucleotide sequence ID" value="NZ_FUZA01000002.1"/>
</dbReference>
<gene>
    <name evidence="1" type="ORF">SAMN05660293_02215</name>
</gene>
<sequence>MSKTRKEKLVEDLRRIIEEAENLLINTPDGVTAEEYQQNNVLKM</sequence>
<accession>A0A1T5E7U9</accession>
<evidence type="ECO:0000313" key="1">
    <source>
        <dbReference type="EMBL" id="SKB80078.1"/>
    </source>
</evidence>
<protein>
    <submittedName>
        <fullName evidence="1">Uncharacterized protein</fullName>
    </submittedName>
</protein>
<name>A0A1T5E7U9_9BACT</name>
<dbReference type="Proteomes" id="UP000190897">
    <property type="component" value="Unassembled WGS sequence"/>
</dbReference>
<dbReference type="AlphaFoldDB" id="A0A1T5E7U9"/>
<proteinExistence type="predicted"/>
<reference evidence="2" key="1">
    <citation type="submission" date="2017-02" db="EMBL/GenBank/DDBJ databases">
        <authorList>
            <person name="Varghese N."/>
            <person name="Submissions S."/>
        </authorList>
    </citation>
    <scope>NUCLEOTIDE SEQUENCE [LARGE SCALE GENOMIC DNA]</scope>
    <source>
        <strain evidence="2">DSM 22270</strain>
    </source>
</reference>